<proteinExistence type="predicted"/>
<dbReference type="GO" id="GO:0016491">
    <property type="term" value="F:oxidoreductase activity"/>
    <property type="evidence" value="ECO:0007669"/>
    <property type="project" value="UniProtKB-KW"/>
</dbReference>
<dbReference type="Gene3D" id="3.50.50.60">
    <property type="entry name" value="FAD/NAD(P)-binding domain"/>
    <property type="match status" value="2"/>
</dbReference>
<dbReference type="Proteomes" id="UP001596505">
    <property type="component" value="Unassembled WGS sequence"/>
</dbReference>
<organism evidence="3 4">
    <name type="scientific">Scopulibacillus cellulosilyticus</name>
    <dbReference type="NCBI Taxonomy" id="2665665"/>
    <lineage>
        <taxon>Bacteria</taxon>
        <taxon>Bacillati</taxon>
        <taxon>Bacillota</taxon>
        <taxon>Bacilli</taxon>
        <taxon>Bacillales</taxon>
        <taxon>Sporolactobacillaceae</taxon>
        <taxon>Scopulibacillus</taxon>
    </lineage>
</organism>
<dbReference type="PROSITE" id="PS51257">
    <property type="entry name" value="PROKAR_LIPOPROTEIN"/>
    <property type="match status" value="1"/>
</dbReference>
<protein>
    <submittedName>
        <fullName evidence="3">NAD(P)/FAD-dependent oxidoreductase</fullName>
        <ecNumber evidence="3">1.-.-.-</ecNumber>
    </submittedName>
</protein>
<dbReference type="SUPFAM" id="SSF51905">
    <property type="entry name" value="FAD/NAD(P)-binding domain"/>
    <property type="match status" value="1"/>
</dbReference>
<accession>A0ABW2PXC7</accession>
<sequence>MSNRVVIIGGGIIGLSCAYYLSKNGVEVTILEKDDFANACSKGNQGWVCPALHAPVPEPGLVGTSIKWLMKKDSPLYIKPSAAPRLSGWLTQFMKYCNVDSFKVGEYALLKLSRSTLDLYDSLEEDGLAFEMHRDGIIFAFLNETELRHKFDRFQNISKIHGHDIPVMLSGEEVRELEPAISKDVIGGLWLKKQRHVRPETVSKALIEKLISLGVDLRTKTEVIEIERQGNKVSAVKSSKGRIEGDIFLLTAGAWSGLLAKELGYSLPVQGGKGYSITVSNPNLKIHHPLYLGDSKAGISPFFGEIRMGGTMELSGINTKLDKNRIQGVRSSVTKYLIEELHGDMEMEWTGMRPMTPDGLPVLGQVPNWTNTFVATGHGMVGVAMAPATGKIMADLICQGSTEFDIKSFDPSRFQKAISHS</sequence>
<name>A0ABW2PXC7_9BACL</name>
<dbReference type="PANTHER" id="PTHR13847:SF289">
    <property type="entry name" value="GLYCINE OXIDASE"/>
    <property type="match status" value="1"/>
</dbReference>
<reference evidence="4" key="1">
    <citation type="journal article" date="2019" name="Int. J. Syst. Evol. Microbiol.">
        <title>The Global Catalogue of Microorganisms (GCM) 10K type strain sequencing project: providing services to taxonomists for standard genome sequencing and annotation.</title>
        <authorList>
            <consortium name="The Broad Institute Genomics Platform"/>
            <consortium name="The Broad Institute Genome Sequencing Center for Infectious Disease"/>
            <person name="Wu L."/>
            <person name="Ma J."/>
        </authorList>
    </citation>
    <scope>NUCLEOTIDE SEQUENCE [LARGE SCALE GENOMIC DNA]</scope>
    <source>
        <strain evidence="4">CGMCC 1.16305</strain>
    </source>
</reference>
<keyword evidence="1 3" id="KW-0560">Oxidoreductase</keyword>
<evidence type="ECO:0000259" key="2">
    <source>
        <dbReference type="Pfam" id="PF01266"/>
    </source>
</evidence>
<comment type="caution">
    <text evidence="3">The sequence shown here is derived from an EMBL/GenBank/DDBJ whole genome shotgun (WGS) entry which is preliminary data.</text>
</comment>
<evidence type="ECO:0000256" key="1">
    <source>
        <dbReference type="ARBA" id="ARBA00023002"/>
    </source>
</evidence>
<gene>
    <name evidence="3" type="ORF">ACFQRG_13975</name>
</gene>
<dbReference type="Pfam" id="PF01266">
    <property type="entry name" value="DAO"/>
    <property type="match status" value="1"/>
</dbReference>
<dbReference type="EC" id="1.-.-.-" evidence="3"/>
<dbReference type="InterPro" id="IPR006076">
    <property type="entry name" value="FAD-dep_OxRdtase"/>
</dbReference>
<dbReference type="PANTHER" id="PTHR13847">
    <property type="entry name" value="SARCOSINE DEHYDROGENASE-RELATED"/>
    <property type="match status" value="1"/>
</dbReference>
<dbReference type="Gene3D" id="3.30.9.10">
    <property type="entry name" value="D-Amino Acid Oxidase, subunit A, domain 2"/>
    <property type="match status" value="1"/>
</dbReference>
<keyword evidence="4" id="KW-1185">Reference proteome</keyword>
<dbReference type="InterPro" id="IPR036188">
    <property type="entry name" value="FAD/NAD-bd_sf"/>
</dbReference>
<feature type="domain" description="FAD dependent oxidoreductase" evidence="2">
    <location>
        <begin position="4"/>
        <end position="396"/>
    </location>
</feature>
<dbReference type="SUPFAM" id="SSF54373">
    <property type="entry name" value="FAD-linked reductases, C-terminal domain"/>
    <property type="match status" value="1"/>
</dbReference>
<dbReference type="RefSeq" id="WP_380967021.1">
    <property type="nucleotide sequence ID" value="NZ_JBHTCO010000017.1"/>
</dbReference>
<evidence type="ECO:0000313" key="4">
    <source>
        <dbReference type="Proteomes" id="UP001596505"/>
    </source>
</evidence>
<evidence type="ECO:0000313" key="3">
    <source>
        <dbReference type="EMBL" id="MFC7394061.1"/>
    </source>
</evidence>
<dbReference type="EMBL" id="JBHTCO010000017">
    <property type="protein sequence ID" value="MFC7394061.1"/>
    <property type="molecule type" value="Genomic_DNA"/>
</dbReference>